<accession>A0A0P1BL08</accession>
<reference evidence="1 2" key="1">
    <citation type="submission" date="2014-09" db="EMBL/GenBank/DDBJ databases">
        <authorList>
            <person name="Magalhaes I.L.F."/>
            <person name="Oliveira U."/>
            <person name="Santos F.R."/>
            <person name="Vidigal T.H.D.A."/>
            <person name="Brescovit A.D."/>
            <person name="Santos A.J."/>
        </authorList>
    </citation>
    <scope>NUCLEOTIDE SEQUENCE [LARGE SCALE GENOMIC DNA]</scope>
</reference>
<keyword evidence="2" id="KW-1185">Reference proteome</keyword>
<evidence type="ECO:0000313" key="2">
    <source>
        <dbReference type="Proteomes" id="UP000054845"/>
    </source>
</evidence>
<dbReference type="AlphaFoldDB" id="A0A0P1BL08"/>
<evidence type="ECO:0000313" key="1">
    <source>
        <dbReference type="EMBL" id="CEH17352.1"/>
    </source>
</evidence>
<proteinExistence type="predicted"/>
<name>A0A0P1BL08_9BASI</name>
<protein>
    <submittedName>
        <fullName evidence="1">Uncharacterized protein</fullName>
    </submittedName>
</protein>
<dbReference type="EMBL" id="CCYA01000254">
    <property type="protein sequence ID" value="CEH17352.1"/>
    <property type="molecule type" value="Genomic_DNA"/>
</dbReference>
<dbReference type="Proteomes" id="UP000054845">
    <property type="component" value="Unassembled WGS sequence"/>
</dbReference>
<sequence>MALHPEIGGADALLRGQSSRFARHRVDGLSKQSSGGWRWRGLYGGPLERQRLAHRFIAGAEQ</sequence>
<organism evidence="1 2">
    <name type="scientific">Ceraceosorus bombacis</name>
    <dbReference type="NCBI Taxonomy" id="401625"/>
    <lineage>
        <taxon>Eukaryota</taxon>
        <taxon>Fungi</taxon>
        <taxon>Dikarya</taxon>
        <taxon>Basidiomycota</taxon>
        <taxon>Ustilaginomycotina</taxon>
        <taxon>Exobasidiomycetes</taxon>
        <taxon>Ceraceosorales</taxon>
        <taxon>Ceraceosoraceae</taxon>
        <taxon>Ceraceosorus</taxon>
    </lineage>
</organism>